<evidence type="ECO:0000256" key="1">
    <source>
        <dbReference type="SAM" id="MobiDB-lite"/>
    </source>
</evidence>
<evidence type="ECO:0000313" key="2">
    <source>
        <dbReference type="EMBL" id="MFB9074145.1"/>
    </source>
</evidence>
<comment type="caution">
    <text evidence="2">The sequence shown here is derived from an EMBL/GenBank/DDBJ whole genome shotgun (WGS) entry which is preliminary data.</text>
</comment>
<accession>A0ABV5G5E0</accession>
<sequence length="82" mass="9196">MVWSGMRSRSTPIRSCSRATPARTAPRRLAVLRLRPGRVGRPWPVPQRGQVLSIGNVRATWGDSPRRYATRSRSAARPASMR</sequence>
<dbReference type="EMBL" id="JBHMFI010000002">
    <property type="protein sequence ID" value="MFB9074145.1"/>
    <property type="molecule type" value="Genomic_DNA"/>
</dbReference>
<feature type="region of interest" description="Disordered" evidence="1">
    <location>
        <begin position="1"/>
        <end position="24"/>
    </location>
</feature>
<gene>
    <name evidence="2" type="ORF">ACFFX0_24295</name>
</gene>
<proteinExistence type="predicted"/>
<feature type="region of interest" description="Disordered" evidence="1">
    <location>
        <begin position="62"/>
        <end position="82"/>
    </location>
</feature>
<keyword evidence="3" id="KW-1185">Reference proteome</keyword>
<organism evidence="2 3">
    <name type="scientific">Citricoccus parietis</name>
    <dbReference type="NCBI Taxonomy" id="592307"/>
    <lineage>
        <taxon>Bacteria</taxon>
        <taxon>Bacillati</taxon>
        <taxon>Actinomycetota</taxon>
        <taxon>Actinomycetes</taxon>
        <taxon>Micrococcales</taxon>
        <taxon>Micrococcaceae</taxon>
        <taxon>Citricoccus</taxon>
    </lineage>
</organism>
<feature type="compositionally biased region" description="Low complexity" evidence="1">
    <location>
        <begin position="71"/>
        <end position="82"/>
    </location>
</feature>
<dbReference type="Proteomes" id="UP001589575">
    <property type="component" value="Unassembled WGS sequence"/>
</dbReference>
<protein>
    <submittedName>
        <fullName evidence="2">Uncharacterized protein</fullName>
    </submittedName>
</protein>
<evidence type="ECO:0000313" key="3">
    <source>
        <dbReference type="Proteomes" id="UP001589575"/>
    </source>
</evidence>
<name>A0ABV5G5E0_9MICC</name>
<reference evidence="2 3" key="1">
    <citation type="submission" date="2024-09" db="EMBL/GenBank/DDBJ databases">
        <authorList>
            <person name="Sun Q."/>
            <person name="Mori K."/>
        </authorList>
    </citation>
    <scope>NUCLEOTIDE SEQUENCE [LARGE SCALE GENOMIC DNA]</scope>
    <source>
        <strain evidence="2 3">CCM 7609</strain>
    </source>
</reference>